<evidence type="ECO:0000313" key="2">
    <source>
        <dbReference type="EMBL" id="KAF4454082.1"/>
    </source>
</evidence>
<feature type="compositionally biased region" description="Basic residues" evidence="1">
    <location>
        <begin position="225"/>
        <end position="235"/>
    </location>
</feature>
<reference evidence="2 3" key="1">
    <citation type="submission" date="2020-01" db="EMBL/GenBank/DDBJ databases">
        <title>Identification and distribution of gene clusters putatively required for synthesis of sphingolipid metabolism inhibitors in phylogenetically diverse species of the filamentous fungus Fusarium.</title>
        <authorList>
            <person name="Kim H.-S."/>
            <person name="Busman M."/>
            <person name="Brown D.W."/>
            <person name="Divon H."/>
            <person name="Uhlig S."/>
            <person name="Proctor R.H."/>
        </authorList>
    </citation>
    <scope>NUCLEOTIDE SEQUENCE [LARGE SCALE GENOMIC DNA]</scope>
    <source>
        <strain evidence="2 3">NRRL 20459</strain>
    </source>
</reference>
<proteinExistence type="predicted"/>
<comment type="caution">
    <text evidence="2">The sequence shown here is derived from an EMBL/GenBank/DDBJ whole genome shotgun (WGS) entry which is preliminary data.</text>
</comment>
<feature type="compositionally biased region" description="Polar residues" evidence="1">
    <location>
        <begin position="240"/>
        <end position="255"/>
    </location>
</feature>
<feature type="region of interest" description="Disordered" evidence="1">
    <location>
        <begin position="122"/>
        <end position="154"/>
    </location>
</feature>
<sequence>MYTEGYVLLDTILAKYDCILLPGGLSWPSQGTQVHKYNSLAFLAVETLRWLPSKRTTPARSIAEAGLSWAWVLSWAYGYGYERTRLHFASSLRLPSPLLGSLLPPSPLSAADGRLATVFRSLGPGPDSTREARQAGEGHNGQEPNVINRRDRPWGRDTDSGIYILTCDAAEDDSQEEIILSATLQLTNNEWRTPDLHLRRRRRASSVIAGDTNQQRRHDIDARQQGKRPPNKLKLIRGATKTQATTHATGNSSDSGYPISGLSEFRSHLIENLAIPDSSHRAAETAFTNLATFGHDGSFSICFHLTRLITPQLTCHSHHLDLITLEPPPVLGIYG</sequence>
<feature type="region of interest" description="Disordered" evidence="1">
    <location>
        <begin position="202"/>
        <end position="257"/>
    </location>
</feature>
<keyword evidence="3" id="KW-1185">Reference proteome</keyword>
<feature type="compositionally biased region" description="Basic and acidic residues" evidence="1">
    <location>
        <begin position="214"/>
        <end position="224"/>
    </location>
</feature>
<organism evidence="2 3">
    <name type="scientific">Fusarium albosuccineum</name>
    <dbReference type="NCBI Taxonomy" id="1237068"/>
    <lineage>
        <taxon>Eukaryota</taxon>
        <taxon>Fungi</taxon>
        <taxon>Dikarya</taxon>
        <taxon>Ascomycota</taxon>
        <taxon>Pezizomycotina</taxon>
        <taxon>Sordariomycetes</taxon>
        <taxon>Hypocreomycetidae</taxon>
        <taxon>Hypocreales</taxon>
        <taxon>Nectriaceae</taxon>
        <taxon>Fusarium</taxon>
        <taxon>Fusarium decemcellulare species complex</taxon>
    </lineage>
</organism>
<dbReference type="Proteomes" id="UP000554235">
    <property type="component" value="Unassembled WGS sequence"/>
</dbReference>
<dbReference type="EMBL" id="JAADYS010002834">
    <property type="protein sequence ID" value="KAF4454082.1"/>
    <property type="molecule type" value="Genomic_DNA"/>
</dbReference>
<protein>
    <submittedName>
        <fullName evidence="2">Uncharacterized protein</fullName>
    </submittedName>
</protein>
<evidence type="ECO:0000313" key="3">
    <source>
        <dbReference type="Proteomes" id="UP000554235"/>
    </source>
</evidence>
<name>A0A8H4PAU0_9HYPO</name>
<evidence type="ECO:0000256" key="1">
    <source>
        <dbReference type="SAM" id="MobiDB-lite"/>
    </source>
</evidence>
<accession>A0A8H4PAU0</accession>
<dbReference type="AlphaFoldDB" id="A0A8H4PAU0"/>
<gene>
    <name evidence="2" type="ORF">FALBO_15888</name>
</gene>